<comment type="caution">
    <text evidence="3">The sequence shown here is derived from an EMBL/GenBank/DDBJ whole genome shotgun (WGS) entry which is preliminary data.</text>
</comment>
<evidence type="ECO:0000256" key="1">
    <source>
        <dbReference type="SAM" id="MobiDB-lite"/>
    </source>
</evidence>
<proteinExistence type="predicted"/>
<dbReference type="RefSeq" id="WP_083055339.1">
    <property type="nucleotide sequence ID" value="NZ_MVHJ01000002.1"/>
</dbReference>
<dbReference type="InterPro" id="IPR003870">
    <property type="entry name" value="DUF222"/>
</dbReference>
<organism evidence="3 4">
    <name type="scientific">Mycolicibacterium bacteremicum</name>
    <name type="common">Mycobacterium bacteremicum</name>
    <dbReference type="NCBI Taxonomy" id="564198"/>
    <lineage>
        <taxon>Bacteria</taxon>
        <taxon>Bacillati</taxon>
        <taxon>Actinomycetota</taxon>
        <taxon>Actinomycetes</taxon>
        <taxon>Mycobacteriales</taxon>
        <taxon>Mycobacteriaceae</taxon>
        <taxon>Mycolicibacterium</taxon>
    </lineage>
</organism>
<dbReference type="Proteomes" id="UP000192366">
    <property type="component" value="Unassembled WGS sequence"/>
</dbReference>
<keyword evidence="4" id="KW-1185">Reference proteome</keyword>
<reference evidence="3 4" key="1">
    <citation type="submission" date="2017-02" db="EMBL/GenBank/DDBJ databases">
        <title>The new phylogeny of genus Mycobacterium.</title>
        <authorList>
            <person name="Tortoli E."/>
            <person name="Trovato A."/>
            <person name="Cirillo D.M."/>
        </authorList>
    </citation>
    <scope>NUCLEOTIDE SEQUENCE [LARGE SCALE GENOMIC DNA]</scope>
    <source>
        <strain evidence="3 4">DSM 45578</strain>
    </source>
</reference>
<feature type="region of interest" description="Disordered" evidence="1">
    <location>
        <begin position="268"/>
        <end position="370"/>
    </location>
</feature>
<accession>A0A1W9Z2G8</accession>
<evidence type="ECO:0000259" key="2">
    <source>
        <dbReference type="Pfam" id="PF02720"/>
    </source>
</evidence>
<dbReference type="EMBL" id="MVHJ01000002">
    <property type="protein sequence ID" value="ORA06521.1"/>
    <property type="molecule type" value="Genomic_DNA"/>
</dbReference>
<keyword evidence="3" id="KW-0378">Hydrolase</keyword>
<evidence type="ECO:0000313" key="3">
    <source>
        <dbReference type="EMBL" id="ORA06521.1"/>
    </source>
</evidence>
<dbReference type="AlphaFoldDB" id="A0A1W9Z2G8"/>
<feature type="non-terminal residue" evidence="3">
    <location>
        <position position="398"/>
    </location>
</feature>
<feature type="compositionally biased region" description="Low complexity" evidence="1">
    <location>
        <begin position="327"/>
        <end position="336"/>
    </location>
</feature>
<dbReference type="STRING" id="564198.BST17_02315"/>
<gene>
    <name evidence="3" type="ORF">BST17_02315</name>
</gene>
<sequence>MFERSELSEMSDDALIDAVRAETQAEAAAAARRLAVIAEVTSRWCDDEDDFSALKLIDGWAQAKAQISAACNLGPHATNTQMRIAVALRQRLPRTAALFATGAITAKIVAAITWRTHLVTDPDALARIDTGIAEDATAYGTLSEAALLTAIDHWVHQHDPLAVIRSKNAAKDRYLEFGDSSDPDGVVSFWGRMRATDAKITETRANELADGVCANDPRTKRERRADAVAAVMAGGTRLTCLCGDPNCDSSGKDPRSAAVTIYVLTGQQPDTSHGAHPATGPEPTGPTPPAPDDTSTAPEENDQPAEGEEHGDQPAAEPDTDTPSQPPAAKTPAPAARNGVAHPNPPTSPIAATLAKSPAPGASDTPGAEAGITLDGAIIPAHLLTELITTGATIRPLS</sequence>
<name>A0A1W9Z2G8_MYCBA</name>
<dbReference type="Pfam" id="PF02720">
    <property type="entry name" value="DUF222"/>
    <property type="match status" value="1"/>
</dbReference>
<evidence type="ECO:0000313" key="4">
    <source>
        <dbReference type="Proteomes" id="UP000192366"/>
    </source>
</evidence>
<dbReference type="OrthoDB" id="4775237at2"/>
<keyword evidence="3" id="KW-0255">Endonuclease</keyword>
<protein>
    <submittedName>
        <fullName evidence="3">HNH endonuclease</fullName>
    </submittedName>
</protein>
<dbReference type="GO" id="GO:0004519">
    <property type="term" value="F:endonuclease activity"/>
    <property type="evidence" value="ECO:0007669"/>
    <property type="project" value="UniProtKB-KW"/>
</dbReference>
<keyword evidence="3" id="KW-0540">Nuclease</keyword>
<feature type="domain" description="DUF222" evidence="2">
    <location>
        <begin position="23"/>
        <end position="268"/>
    </location>
</feature>